<evidence type="ECO:0000256" key="1">
    <source>
        <dbReference type="SAM" id="SignalP"/>
    </source>
</evidence>
<accession>A0A5M6DF41</accession>
<proteinExistence type="predicted"/>
<dbReference type="RefSeq" id="WP_150074969.1">
    <property type="nucleotide sequence ID" value="NZ_VWOX01000002.1"/>
</dbReference>
<feature type="chain" id="PRO_5024459075" evidence="1">
    <location>
        <begin position="22"/>
        <end position="355"/>
    </location>
</feature>
<organism evidence="2 3">
    <name type="scientific">Roseiconus nitratireducens</name>
    <dbReference type="NCBI Taxonomy" id="2605748"/>
    <lineage>
        <taxon>Bacteria</taxon>
        <taxon>Pseudomonadati</taxon>
        <taxon>Planctomycetota</taxon>
        <taxon>Planctomycetia</taxon>
        <taxon>Pirellulales</taxon>
        <taxon>Pirellulaceae</taxon>
        <taxon>Roseiconus</taxon>
    </lineage>
</organism>
<feature type="signal peptide" evidence="1">
    <location>
        <begin position="1"/>
        <end position="21"/>
    </location>
</feature>
<name>A0A5M6DF41_9BACT</name>
<gene>
    <name evidence="2" type="ORF">FYK55_03595</name>
</gene>
<reference evidence="2 3" key="1">
    <citation type="submission" date="2019-08" db="EMBL/GenBank/DDBJ databases">
        <authorList>
            <person name="Dhanesh K."/>
            <person name="Kumar G."/>
            <person name="Sasikala C."/>
            <person name="Venkata Ramana C."/>
        </authorList>
    </citation>
    <scope>NUCLEOTIDE SEQUENCE [LARGE SCALE GENOMIC DNA]</scope>
    <source>
        <strain evidence="2 3">JC645</strain>
    </source>
</reference>
<protein>
    <submittedName>
        <fullName evidence="2">Uncharacterized protein</fullName>
    </submittedName>
</protein>
<evidence type="ECO:0000313" key="2">
    <source>
        <dbReference type="EMBL" id="KAA5546003.1"/>
    </source>
</evidence>
<keyword evidence="1" id="KW-0732">Signal</keyword>
<evidence type="ECO:0000313" key="3">
    <source>
        <dbReference type="Proteomes" id="UP000324479"/>
    </source>
</evidence>
<dbReference type="EMBL" id="VWOX01000002">
    <property type="protein sequence ID" value="KAA5546003.1"/>
    <property type="molecule type" value="Genomic_DNA"/>
</dbReference>
<dbReference type="AlphaFoldDB" id="A0A5M6DF41"/>
<sequence>MLARPWILLLLLACGPATSRAEEWWSLDTSTWEWTNASGDDGCDHCDSLSDAEFWGQAECDGACDSCPSCSMRAGGDSSGSGCSRLAYWNRPAENFVDRILPRSNLPFPLLKGLVEGRDVPLPLHLGSGVVFTEMDRNVAVSDVRLGLGDDTPMSVDRVSVPTSKFHASSQIARLDLWVLPCLNLYGIVGHTKSTGDITVTVDRFPLPGSPPVDLRIPVELKGTTAGWGMTTGIGAKNWFAMLDINKTWTDFSQLDSSLTALVIAPRVGMPIDRPCFKGEMHVGAMWQDTNQTVELTLDHPILGDGLHVEVDQFEPRPWNFLVGGLWAINERLLFMVEGGMGGRSYVISGITLRH</sequence>
<keyword evidence="3" id="KW-1185">Reference proteome</keyword>
<comment type="caution">
    <text evidence="2">The sequence shown here is derived from an EMBL/GenBank/DDBJ whole genome shotgun (WGS) entry which is preliminary data.</text>
</comment>
<dbReference type="Proteomes" id="UP000324479">
    <property type="component" value="Unassembled WGS sequence"/>
</dbReference>